<evidence type="ECO:0000259" key="7">
    <source>
        <dbReference type="PROSITE" id="PS50893"/>
    </source>
</evidence>
<sequence length="619" mass="65547">MTDRADRAERDMIEVKGLRVVAGAAPGPVTEIVKGVSFSVKKGEVLALIGESGSGKTTIALSLLGYARAGCSISSGSVRVGEVDVLSLDAKGRRGLRARTVAYVAQSASAGFNPSRTIMDQVTEPALLHRVMSAEAARKKAVELFRALALPAPETIGERYPHQVSGGQLQRLMAAMALITDPAVVVFDEPTTALDVTTQIEVLAAFKKVIRELGTTAVYVSHDLAVVAQMADRIVVLNGGAVKENGAVAQVLDAPVDAYTRQLLAATRRPEVELVTPQVGKHIPPLLEIRGLAAGYGRVDRFGAPAVRVLDDVSLSIPRGSTLGVIGESGSGKTTLARVVAGLVDRARGEVFFNGTLLPAQLSRRTPEQYRQIQIVFQNADTALNPSHSIADILGRPLAFYHHLRGAAAQKRMLELLDLVKLPASIATRTPAGLSGGQKQRVNLARALAADPALILCDEVTSALDTVVGAAILDLLAELRRELGVSYMFISHDISTVRAVCDEVIVLYAGQRVEAGQRDVLAAPPYHPYTGLLVDSVPALKPGWLDARRAVGCAALPPMGESANVAELCSFRARCPVRIDGMCNVTPPSLKKLPSGAEILCHHPAAELNRLQTAEATPA</sequence>
<dbReference type="InterPro" id="IPR050319">
    <property type="entry name" value="ABC_transp_ATP-bind"/>
</dbReference>
<dbReference type="SUPFAM" id="SSF52540">
    <property type="entry name" value="P-loop containing nucleoside triphosphate hydrolases"/>
    <property type="match status" value="2"/>
</dbReference>
<dbReference type="Gene3D" id="3.40.50.300">
    <property type="entry name" value="P-loop containing nucleotide triphosphate hydrolases"/>
    <property type="match status" value="2"/>
</dbReference>
<dbReference type="InterPro" id="IPR013563">
    <property type="entry name" value="Oligopep_ABC_C"/>
</dbReference>
<dbReference type="AlphaFoldDB" id="A0A420GU40"/>
<comment type="caution">
    <text evidence="8">The sequence shown here is derived from an EMBL/GenBank/DDBJ whole genome shotgun (WGS) entry which is preliminary data.</text>
</comment>
<evidence type="ECO:0000256" key="4">
    <source>
        <dbReference type="ARBA" id="ARBA00022519"/>
    </source>
</evidence>
<name>A0A420GU40_9BURK</name>
<proteinExistence type="inferred from homology"/>
<dbReference type="GO" id="GO:0015833">
    <property type="term" value="P:peptide transport"/>
    <property type="evidence" value="ECO:0007669"/>
    <property type="project" value="InterPro"/>
</dbReference>
<dbReference type="CDD" id="cd03257">
    <property type="entry name" value="ABC_NikE_OppD_transporters"/>
    <property type="match status" value="2"/>
</dbReference>
<dbReference type="Proteomes" id="UP000283709">
    <property type="component" value="Unassembled WGS sequence"/>
</dbReference>
<dbReference type="EMBL" id="MCAS01000007">
    <property type="protein sequence ID" value="RKF48692.1"/>
    <property type="molecule type" value="Genomic_DNA"/>
</dbReference>
<protein>
    <submittedName>
        <fullName evidence="8">ABC transporter</fullName>
    </submittedName>
</protein>
<evidence type="ECO:0000313" key="8">
    <source>
        <dbReference type="EMBL" id="RKF48692.1"/>
    </source>
</evidence>
<keyword evidence="6" id="KW-0067">ATP-binding</keyword>
<dbReference type="PANTHER" id="PTHR43776:SF7">
    <property type="entry name" value="D,D-DIPEPTIDE TRANSPORT ATP-BINDING PROTEIN DDPF-RELATED"/>
    <property type="match status" value="1"/>
</dbReference>
<dbReference type="GO" id="GO:0005524">
    <property type="term" value="F:ATP binding"/>
    <property type="evidence" value="ECO:0007669"/>
    <property type="project" value="UniProtKB-KW"/>
</dbReference>
<dbReference type="Pfam" id="PF00005">
    <property type="entry name" value="ABC_tran"/>
    <property type="match status" value="2"/>
</dbReference>
<keyword evidence="5" id="KW-0547">Nucleotide-binding</keyword>
<keyword evidence="4" id="KW-0472">Membrane</keyword>
<keyword evidence="3" id="KW-1003">Cell membrane</keyword>
<dbReference type="InterPro" id="IPR003439">
    <property type="entry name" value="ABC_transporter-like_ATP-bd"/>
</dbReference>
<organism evidence="8 9">
    <name type="scientific">Paraburkholderia fungorum</name>
    <dbReference type="NCBI Taxonomy" id="134537"/>
    <lineage>
        <taxon>Bacteria</taxon>
        <taxon>Pseudomonadati</taxon>
        <taxon>Pseudomonadota</taxon>
        <taxon>Betaproteobacteria</taxon>
        <taxon>Burkholderiales</taxon>
        <taxon>Burkholderiaceae</taxon>
        <taxon>Paraburkholderia</taxon>
    </lineage>
</organism>
<keyword evidence="2" id="KW-0813">Transport</keyword>
<dbReference type="SMART" id="SM00382">
    <property type="entry name" value="AAA"/>
    <property type="match status" value="2"/>
</dbReference>
<dbReference type="Pfam" id="PF08352">
    <property type="entry name" value="oligo_HPY"/>
    <property type="match status" value="1"/>
</dbReference>
<evidence type="ECO:0000256" key="2">
    <source>
        <dbReference type="ARBA" id="ARBA00022448"/>
    </source>
</evidence>
<feature type="domain" description="ABC transporter" evidence="7">
    <location>
        <begin position="287"/>
        <end position="534"/>
    </location>
</feature>
<gene>
    <name evidence="8" type="ORF">BCY88_21220</name>
</gene>
<dbReference type="InterPro" id="IPR003593">
    <property type="entry name" value="AAA+_ATPase"/>
</dbReference>
<evidence type="ECO:0000256" key="3">
    <source>
        <dbReference type="ARBA" id="ARBA00022475"/>
    </source>
</evidence>
<dbReference type="InterPro" id="IPR027417">
    <property type="entry name" value="P-loop_NTPase"/>
</dbReference>
<evidence type="ECO:0000313" key="9">
    <source>
        <dbReference type="Proteomes" id="UP000283709"/>
    </source>
</evidence>
<dbReference type="GO" id="GO:0016887">
    <property type="term" value="F:ATP hydrolysis activity"/>
    <property type="evidence" value="ECO:0007669"/>
    <property type="project" value="InterPro"/>
</dbReference>
<evidence type="ECO:0000256" key="5">
    <source>
        <dbReference type="ARBA" id="ARBA00022741"/>
    </source>
</evidence>
<keyword evidence="4" id="KW-0997">Cell inner membrane</keyword>
<dbReference type="FunFam" id="3.40.50.300:FF:002585">
    <property type="entry name" value="Glutathione import ATP-binding protein GsiA"/>
    <property type="match status" value="1"/>
</dbReference>
<dbReference type="PANTHER" id="PTHR43776">
    <property type="entry name" value="TRANSPORT ATP-BINDING PROTEIN"/>
    <property type="match status" value="1"/>
</dbReference>
<feature type="domain" description="ABC transporter" evidence="7">
    <location>
        <begin position="13"/>
        <end position="264"/>
    </location>
</feature>
<accession>A0A420GU40</accession>
<dbReference type="RefSeq" id="WP_120343945.1">
    <property type="nucleotide sequence ID" value="NZ_MCAS01000007.1"/>
</dbReference>
<comment type="similarity">
    <text evidence="1">Belongs to the ABC transporter superfamily.</text>
</comment>
<evidence type="ECO:0000256" key="1">
    <source>
        <dbReference type="ARBA" id="ARBA00005417"/>
    </source>
</evidence>
<dbReference type="OrthoDB" id="9802772at2"/>
<dbReference type="PROSITE" id="PS00211">
    <property type="entry name" value="ABC_TRANSPORTER_1"/>
    <property type="match status" value="1"/>
</dbReference>
<dbReference type="PROSITE" id="PS50893">
    <property type="entry name" value="ABC_TRANSPORTER_2"/>
    <property type="match status" value="2"/>
</dbReference>
<evidence type="ECO:0000256" key="6">
    <source>
        <dbReference type="ARBA" id="ARBA00022840"/>
    </source>
</evidence>
<dbReference type="NCBIfam" id="TIGR01727">
    <property type="entry name" value="oligo_HPY"/>
    <property type="match status" value="1"/>
</dbReference>
<dbReference type="GO" id="GO:0055085">
    <property type="term" value="P:transmembrane transport"/>
    <property type="evidence" value="ECO:0007669"/>
    <property type="project" value="UniProtKB-ARBA"/>
</dbReference>
<dbReference type="InterPro" id="IPR017871">
    <property type="entry name" value="ABC_transporter-like_CS"/>
</dbReference>
<reference evidence="8 9" key="1">
    <citation type="submission" date="2016-07" db="EMBL/GenBank/DDBJ databases">
        <title>Genome analysis of Burkholderia fungorum ES3-20.</title>
        <authorList>
            <person name="Xu D."/>
            <person name="Yao R."/>
            <person name="Zheng S."/>
        </authorList>
    </citation>
    <scope>NUCLEOTIDE SEQUENCE [LARGE SCALE GENOMIC DNA]</scope>
    <source>
        <strain evidence="8 9">ES3-20</strain>
    </source>
</reference>